<dbReference type="Proteomes" id="UP000321154">
    <property type="component" value="Unassembled WGS sequence"/>
</dbReference>
<reference evidence="4 6" key="2">
    <citation type="submission" date="2020-07" db="EMBL/GenBank/DDBJ databases">
        <title>Sequencing the genomes of 1000 actinobacteria strains.</title>
        <authorList>
            <person name="Klenk H.-P."/>
        </authorList>
    </citation>
    <scope>NUCLEOTIDE SEQUENCE [LARGE SCALE GENOMIC DNA]</scope>
    <source>
        <strain evidence="4 6">DSM 10309</strain>
    </source>
</reference>
<dbReference type="SUPFAM" id="SSF49785">
    <property type="entry name" value="Galactose-binding domain-like"/>
    <property type="match status" value="1"/>
</dbReference>
<keyword evidence="5" id="KW-1185">Reference proteome</keyword>
<dbReference type="SUPFAM" id="SSF51445">
    <property type="entry name" value="(Trans)glycosidases"/>
    <property type="match status" value="1"/>
</dbReference>
<accession>A0A7W3JKC8</accession>
<evidence type="ECO:0000313" key="3">
    <source>
        <dbReference type="EMBL" id="GEK84520.1"/>
    </source>
</evidence>
<sequence>MLNYPGDDAPTPLRATRQDGSYPRPQLMRPDWTDLSGPWGFAFDDDDRGTAEGWHRRPVGPRSIVVPFPPESPASGVGDTGFHPIVWYSRALTRGEVDRAGLGEAAPRLLVHFGAVDYRARVWLNGVLLGEHEGGHTPFTVDATDALDPQLDEQLLVVRAEDDPADVTQPRGKQDWRLDPHVIWYHRTTGIWQPVWLEAVPRTSVRALRWTTDLPSATVDLGVELRGPVPVPARLEVVIRHGERELARVTVPMTSRHVPLRIVLPDQRNGQSYDELLWSPESPTLLDATVSLVVGDTTDVVASYLGLRSVEVAGDTFLLNDRPYFVRSVLEQGYWPESHLAAPSAEALRIEVELIKSLGFTATRVHQKVEDPRFLWWADRLGLLVWGEMAGAFEFSPTAVARLVAEWTEAVQRDVSHPCIVTWVPVNESWGVQHIAHDPAQQAFARALADLTRALDPSRPVISNDGWEHVASDIVSVHDYEADPAVVAERYGSEEARARLLAGHGPAGRRVLLPGSTSPGAPVMLTEFGGIRFDTSEEGTEGAWGYSSAGSAEQFAEQLTGLLGAVTASPFLAGFCYTQLTDTLQEANGLLDDRRRPKIPVEVIRAAVAPRGARP</sequence>
<dbReference type="InterPro" id="IPR036156">
    <property type="entry name" value="Beta-gal/glucu_dom_sf"/>
</dbReference>
<dbReference type="EMBL" id="BJUV01000041">
    <property type="protein sequence ID" value="GEK84520.1"/>
    <property type="molecule type" value="Genomic_DNA"/>
</dbReference>
<dbReference type="AlphaFoldDB" id="A0A7W3JKC8"/>
<dbReference type="InterPro" id="IPR006103">
    <property type="entry name" value="Glyco_hydro_2_cat"/>
</dbReference>
<dbReference type="EMBL" id="JACGWW010000004">
    <property type="protein sequence ID" value="MBA8814375.1"/>
    <property type="molecule type" value="Genomic_DNA"/>
</dbReference>
<evidence type="ECO:0000313" key="4">
    <source>
        <dbReference type="EMBL" id="MBA8814375.1"/>
    </source>
</evidence>
<feature type="region of interest" description="Disordered" evidence="1">
    <location>
        <begin position="1"/>
        <end position="29"/>
    </location>
</feature>
<dbReference type="SUPFAM" id="SSF49303">
    <property type="entry name" value="beta-Galactosidase/glucuronidase domain"/>
    <property type="match status" value="1"/>
</dbReference>
<comment type="caution">
    <text evidence="4">The sequence shown here is derived from an EMBL/GenBank/DDBJ whole genome shotgun (WGS) entry which is preliminary data.</text>
</comment>
<organism evidence="4 6">
    <name type="scientific">Frigoribacterium faeni</name>
    <dbReference type="NCBI Taxonomy" id="145483"/>
    <lineage>
        <taxon>Bacteria</taxon>
        <taxon>Bacillati</taxon>
        <taxon>Actinomycetota</taxon>
        <taxon>Actinomycetes</taxon>
        <taxon>Micrococcales</taxon>
        <taxon>Microbacteriaceae</taxon>
        <taxon>Frigoribacterium</taxon>
    </lineage>
</organism>
<dbReference type="PANTHER" id="PTHR42732:SF3">
    <property type="entry name" value="HYDROLASE"/>
    <property type="match status" value="1"/>
</dbReference>
<dbReference type="GO" id="GO:0004553">
    <property type="term" value="F:hydrolase activity, hydrolyzing O-glycosyl compounds"/>
    <property type="evidence" value="ECO:0007669"/>
    <property type="project" value="InterPro"/>
</dbReference>
<dbReference type="InterPro" id="IPR051913">
    <property type="entry name" value="GH2_Domain-Containing"/>
</dbReference>
<evidence type="ECO:0000313" key="5">
    <source>
        <dbReference type="Proteomes" id="UP000321154"/>
    </source>
</evidence>
<evidence type="ECO:0000259" key="2">
    <source>
        <dbReference type="Pfam" id="PF02836"/>
    </source>
</evidence>
<proteinExistence type="predicted"/>
<dbReference type="GO" id="GO:0005975">
    <property type="term" value="P:carbohydrate metabolic process"/>
    <property type="evidence" value="ECO:0007669"/>
    <property type="project" value="InterPro"/>
</dbReference>
<evidence type="ECO:0000313" key="6">
    <source>
        <dbReference type="Proteomes" id="UP000522688"/>
    </source>
</evidence>
<dbReference type="Proteomes" id="UP000522688">
    <property type="component" value="Unassembled WGS sequence"/>
</dbReference>
<name>A0A7W3JKC8_9MICO</name>
<evidence type="ECO:0000256" key="1">
    <source>
        <dbReference type="SAM" id="MobiDB-lite"/>
    </source>
</evidence>
<gene>
    <name evidence="4" type="ORF">FB463_002646</name>
    <name evidence="3" type="ORF">FFA01_28290</name>
</gene>
<reference evidence="3 5" key="1">
    <citation type="submission" date="2019-07" db="EMBL/GenBank/DDBJ databases">
        <title>Whole genome shotgun sequence of Frigoribacterium faeni NBRC 103066.</title>
        <authorList>
            <person name="Hosoyama A."/>
            <person name="Uohara A."/>
            <person name="Ohji S."/>
            <person name="Ichikawa N."/>
        </authorList>
    </citation>
    <scope>NUCLEOTIDE SEQUENCE [LARGE SCALE GENOMIC DNA]</scope>
    <source>
        <strain evidence="3 5">NBRC 103066</strain>
    </source>
</reference>
<protein>
    <submittedName>
        <fullName evidence="3 4">Beta-galactosidase</fullName>
    </submittedName>
</protein>
<dbReference type="Gene3D" id="2.60.120.260">
    <property type="entry name" value="Galactose-binding domain-like"/>
    <property type="match status" value="1"/>
</dbReference>
<feature type="domain" description="Glycoside hydrolase family 2 catalytic" evidence="2">
    <location>
        <begin position="310"/>
        <end position="476"/>
    </location>
</feature>
<dbReference type="Gene3D" id="3.20.20.80">
    <property type="entry name" value="Glycosidases"/>
    <property type="match status" value="1"/>
</dbReference>
<dbReference type="InterPro" id="IPR008979">
    <property type="entry name" value="Galactose-bd-like_sf"/>
</dbReference>
<dbReference type="Pfam" id="PF02836">
    <property type="entry name" value="Glyco_hydro_2_C"/>
    <property type="match status" value="1"/>
</dbReference>
<dbReference type="InterPro" id="IPR017853">
    <property type="entry name" value="GH"/>
</dbReference>
<dbReference type="RefSeq" id="WP_244289875.1">
    <property type="nucleotide sequence ID" value="NZ_BAAAHR010000003.1"/>
</dbReference>
<dbReference type="PANTHER" id="PTHR42732">
    <property type="entry name" value="BETA-GALACTOSIDASE"/>
    <property type="match status" value="1"/>
</dbReference>